<dbReference type="PANTHER" id="PTHR10794">
    <property type="entry name" value="ABHYDROLASE DOMAIN-CONTAINING PROTEIN"/>
    <property type="match status" value="1"/>
</dbReference>
<evidence type="ECO:0000256" key="1">
    <source>
        <dbReference type="ARBA" id="ARBA00010884"/>
    </source>
</evidence>
<feature type="transmembrane region" description="Helical" evidence="3">
    <location>
        <begin position="12"/>
        <end position="32"/>
    </location>
</feature>
<dbReference type="GO" id="GO:0047372">
    <property type="term" value="F:monoacylglycerol lipase activity"/>
    <property type="evidence" value="ECO:0007669"/>
    <property type="project" value="TreeGrafter"/>
</dbReference>
<sequence length="422" mass="47671">MLNHAVERVLQAYNDAVASLFLLAVVVCVLYLTTRVFHLTSKTTAPELFYCESDVNKKIIDACPLLKKVYKPPPLWGKSGHIQTILYGTMGRINSPFPSGVRHSIIMSDKATLTFDIFEPENPHPDGEDCTLLVCPGIANSSESMYIRTCVHYAQSQGFRVAVLNHLGALKDVPLTSPRCFTYGNTEEYGLMLDKVAQLYPDSVPIAVGFSMGGNIILKYLGENKEHQTKVLCALCCCTGFDIALISASAQPFLRTWEHLRPMYIWAMTQHQQILLRAHRDMVFGHEAKEQFGEFDEEKIFAATTMIEIDELYSRRRAGFSSVYKYYEWASSVHYMHNIEIPMMILNTEDDPIVPKELLDPAYKIASSRRDVIFAKTQHGGHLGFFEGGLVYPDTITWLDKIVVQYANAALKTYRRSKLSAK</sequence>
<feature type="active site" description="Charge relay system" evidence="2">
    <location>
        <position position="211"/>
    </location>
</feature>
<dbReference type="GO" id="GO:0008126">
    <property type="term" value="F:acetylesterase activity"/>
    <property type="evidence" value="ECO:0007669"/>
    <property type="project" value="TreeGrafter"/>
</dbReference>
<dbReference type="GO" id="GO:0046464">
    <property type="term" value="P:acylglycerol catabolic process"/>
    <property type="evidence" value="ECO:0007669"/>
    <property type="project" value="TreeGrafter"/>
</dbReference>
<dbReference type="Proteomes" id="UP001209878">
    <property type="component" value="Unassembled WGS sequence"/>
</dbReference>
<feature type="active site" description="Charge relay system" evidence="2">
    <location>
        <position position="382"/>
    </location>
</feature>
<keyword evidence="3" id="KW-1133">Transmembrane helix</keyword>
<dbReference type="PIRSF" id="PIRSF005211">
    <property type="entry name" value="Ab_hydro_YheT"/>
    <property type="match status" value="1"/>
</dbReference>
<dbReference type="GO" id="GO:0051792">
    <property type="term" value="P:medium-chain fatty acid biosynthetic process"/>
    <property type="evidence" value="ECO:0007669"/>
    <property type="project" value="TreeGrafter"/>
</dbReference>
<dbReference type="Pfam" id="PF00561">
    <property type="entry name" value="Abhydrolase_1"/>
    <property type="match status" value="1"/>
</dbReference>
<feature type="domain" description="AB hydrolase-1" evidence="4">
    <location>
        <begin position="132"/>
        <end position="387"/>
    </location>
</feature>
<dbReference type="SUPFAM" id="SSF53474">
    <property type="entry name" value="alpha/beta-Hydrolases"/>
    <property type="match status" value="1"/>
</dbReference>
<dbReference type="EMBL" id="JAODUO010000048">
    <property type="protein sequence ID" value="KAK2191668.1"/>
    <property type="molecule type" value="Genomic_DNA"/>
</dbReference>
<evidence type="ECO:0000313" key="5">
    <source>
        <dbReference type="EMBL" id="KAK2191668.1"/>
    </source>
</evidence>
<dbReference type="InterPro" id="IPR029058">
    <property type="entry name" value="AB_hydrolase_fold"/>
</dbReference>
<dbReference type="GO" id="GO:0048240">
    <property type="term" value="P:sperm capacitation"/>
    <property type="evidence" value="ECO:0007669"/>
    <property type="project" value="TreeGrafter"/>
</dbReference>
<dbReference type="GO" id="GO:0036126">
    <property type="term" value="C:sperm flagellum"/>
    <property type="evidence" value="ECO:0007669"/>
    <property type="project" value="TreeGrafter"/>
</dbReference>
<comment type="similarity">
    <text evidence="1">Belongs to the AB hydrolase superfamily. AB hydrolase 4 family.</text>
</comment>
<feature type="active site" description="Charge relay system" evidence="2">
    <location>
        <position position="351"/>
    </location>
</feature>
<organism evidence="5 6">
    <name type="scientific">Ridgeia piscesae</name>
    <name type="common">Tubeworm</name>
    <dbReference type="NCBI Taxonomy" id="27915"/>
    <lineage>
        <taxon>Eukaryota</taxon>
        <taxon>Metazoa</taxon>
        <taxon>Spiralia</taxon>
        <taxon>Lophotrochozoa</taxon>
        <taxon>Annelida</taxon>
        <taxon>Polychaeta</taxon>
        <taxon>Sedentaria</taxon>
        <taxon>Canalipalpata</taxon>
        <taxon>Sabellida</taxon>
        <taxon>Siboglinidae</taxon>
        <taxon>Ridgeia</taxon>
    </lineage>
</organism>
<gene>
    <name evidence="5" type="ORF">NP493_48g04004</name>
</gene>
<keyword evidence="6" id="KW-1185">Reference proteome</keyword>
<dbReference type="InterPro" id="IPR050960">
    <property type="entry name" value="AB_hydrolase_4_sf"/>
</dbReference>
<evidence type="ECO:0000259" key="4">
    <source>
        <dbReference type="Pfam" id="PF00561"/>
    </source>
</evidence>
<proteinExistence type="inferred from homology"/>
<protein>
    <recommendedName>
        <fullName evidence="4">AB hydrolase-1 domain-containing protein</fullName>
    </recommendedName>
</protein>
<comment type="caution">
    <text evidence="5">The sequence shown here is derived from an EMBL/GenBank/DDBJ whole genome shotgun (WGS) entry which is preliminary data.</text>
</comment>
<dbReference type="AlphaFoldDB" id="A0AAD9PBK1"/>
<evidence type="ECO:0000313" key="6">
    <source>
        <dbReference type="Proteomes" id="UP001209878"/>
    </source>
</evidence>
<dbReference type="InterPro" id="IPR012020">
    <property type="entry name" value="ABHD4"/>
</dbReference>
<reference evidence="5" key="1">
    <citation type="journal article" date="2023" name="Mol. Biol. Evol.">
        <title>Third-Generation Sequencing Reveals the Adaptive Role of the Epigenome in Three Deep-Sea Polychaetes.</title>
        <authorList>
            <person name="Perez M."/>
            <person name="Aroh O."/>
            <person name="Sun Y."/>
            <person name="Lan Y."/>
            <person name="Juniper S.K."/>
            <person name="Young C.R."/>
            <person name="Angers B."/>
            <person name="Qian P.Y."/>
        </authorList>
    </citation>
    <scope>NUCLEOTIDE SEQUENCE</scope>
    <source>
        <strain evidence="5">R07B-5</strain>
    </source>
</reference>
<accession>A0AAD9PBK1</accession>
<dbReference type="PANTHER" id="PTHR10794:SF45">
    <property type="entry name" value="MONOACYLGLYCEROL LIPASE ABHD2"/>
    <property type="match status" value="1"/>
</dbReference>
<name>A0AAD9PBK1_RIDPI</name>
<dbReference type="GO" id="GO:0051793">
    <property type="term" value="P:medium-chain fatty acid catabolic process"/>
    <property type="evidence" value="ECO:0007669"/>
    <property type="project" value="TreeGrafter"/>
</dbReference>
<dbReference type="GO" id="GO:0043401">
    <property type="term" value="P:steroid hormone receptor signaling pathway"/>
    <property type="evidence" value="ECO:0007669"/>
    <property type="project" value="TreeGrafter"/>
</dbReference>
<dbReference type="GO" id="GO:0097524">
    <property type="term" value="C:sperm plasma membrane"/>
    <property type="evidence" value="ECO:0007669"/>
    <property type="project" value="TreeGrafter"/>
</dbReference>
<dbReference type="InterPro" id="IPR000073">
    <property type="entry name" value="AB_hydrolase_1"/>
</dbReference>
<dbReference type="Gene3D" id="3.40.50.1820">
    <property type="entry name" value="alpha/beta hydrolase"/>
    <property type="match status" value="1"/>
</dbReference>
<evidence type="ECO:0000256" key="3">
    <source>
        <dbReference type="SAM" id="Phobius"/>
    </source>
</evidence>
<keyword evidence="3" id="KW-0472">Membrane</keyword>
<keyword evidence="3" id="KW-0812">Transmembrane</keyword>
<evidence type="ECO:0000256" key="2">
    <source>
        <dbReference type="PIRSR" id="PIRSR005211-1"/>
    </source>
</evidence>